<dbReference type="GeneID" id="18506578"/>
<feature type="compositionally biased region" description="Basic and acidic residues" evidence="1">
    <location>
        <begin position="444"/>
        <end position="459"/>
    </location>
</feature>
<gene>
    <name evidence="2" type="ORF">CN1A_58</name>
</gene>
<dbReference type="EMBL" id="KF669650">
    <property type="protein sequence ID" value="AGY47167.1"/>
    <property type="molecule type" value="Genomic_DNA"/>
</dbReference>
<sequence length="459" mass="49170">MTRAILDFDDVGWKVVSDITGSGVTLDEVKTVAKEARKNTTTSPMLKRGASLRGAYVFGRGFSLGDLKGPQQRIVDDPVNQAVLFGSGATKKNERTLFTDGNFFTVFNRKTKRFSRVPLGQITGVVTDVDDNETIHYYQRTYKSTNNIKGDSDPDVIVVWIPVDTFDGRLATRIQDKPVDANLVIVDIKVNNDSGDLWGVPDCLPAIPWVWAYSEYMKDGSKLLKALSSIAWQVKQKTSKGVQQGVAKIAANRTAGSTAVTGDVEINSLPRSNSVDLGTGRPLASMAATAMEVSVIALLSDPGAAQGSNAAATTLDQPTINSALARQQDWEAFYDRCLKLIGVTKPNVKFKQIVVDPGYRSVQSLSQLWSTGLADPKVILNEYAELLDIEQLMGATPVDGVMIPNNEKFVNTLSNDGLPEGKNGNPSTPATGPGKSGAGVGKIADGDNSARDADKGAKG</sequence>
<proteinExistence type="predicted"/>
<evidence type="ECO:0000313" key="3">
    <source>
        <dbReference type="Proteomes" id="UP000017651"/>
    </source>
</evidence>
<reference evidence="2 3" key="1">
    <citation type="journal article" date="2013" name="Genome Announc.">
        <title>Complete Genome of Clavibacter michiganensis subsp. sepedonicusis Siphophage CN1A.</title>
        <authorList>
            <person name="Kongari R.R."/>
            <person name="Yao G.W."/>
            <person name="Chamakura K.R."/>
            <person name="Kuty Everett G.F."/>
        </authorList>
    </citation>
    <scope>NUCLEOTIDE SEQUENCE [LARGE SCALE GENOMIC DNA]</scope>
</reference>
<name>U5PX48_9CAUD</name>
<dbReference type="KEGG" id="vg:18506578"/>
<dbReference type="RefSeq" id="YP_009004270.1">
    <property type="nucleotide sequence ID" value="NC_023549.1"/>
</dbReference>
<evidence type="ECO:0000256" key="1">
    <source>
        <dbReference type="SAM" id="MobiDB-lite"/>
    </source>
</evidence>
<dbReference type="OrthoDB" id="18635at10239"/>
<keyword evidence="3" id="KW-1185">Reference proteome</keyword>
<protein>
    <recommendedName>
        <fullName evidence="4">Portal protein</fullName>
    </recommendedName>
</protein>
<evidence type="ECO:0000313" key="2">
    <source>
        <dbReference type="EMBL" id="AGY47167.1"/>
    </source>
</evidence>
<evidence type="ECO:0008006" key="4">
    <source>
        <dbReference type="Google" id="ProtNLM"/>
    </source>
</evidence>
<feature type="region of interest" description="Disordered" evidence="1">
    <location>
        <begin position="412"/>
        <end position="459"/>
    </location>
</feature>
<organism evidence="2 3">
    <name type="scientific">Clavibacter phage CN1A</name>
    <dbReference type="NCBI Taxonomy" id="1406793"/>
    <lineage>
        <taxon>Viruses</taxon>
        <taxon>Duplodnaviria</taxon>
        <taxon>Heunggongvirae</taxon>
        <taxon>Uroviricota</taxon>
        <taxon>Caudoviricetes</taxon>
        <taxon>Cinunavirus</taxon>
        <taxon>Cinunavirus CN1A</taxon>
    </lineage>
</organism>
<accession>U5PX48</accession>
<dbReference type="Proteomes" id="UP000017651">
    <property type="component" value="Segment"/>
</dbReference>